<dbReference type="PANTHER" id="PTHR12595:SF0">
    <property type="entry name" value="ADENYLATE KINASE ISOENZYME 6"/>
    <property type="match status" value="1"/>
</dbReference>
<keyword evidence="7 10" id="KW-0418">Kinase</keyword>
<keyword evidence="9 10" id="KW-0539">Nucleus</keyword>
<evidence type="ECO:0000256" key="1">
    <source>
        <dbReference type="ARBA" id="ARBA00000582"/>
    </source>
</evidence>
<dbReference type="EC" id="2.7.4.3" evidence="10"/>
<feature type="binding site" evidence="10">
    <location>
        <position position="19"/>
    </location>
    <ligand>
        <name>ATP</name>
        <dbReference type="ChEBI" id="CHEBI:30616"/>
    </ligand>
</feature>
<evidence type="ECO:0000256" key="8">
    <source>
        <dbReference type="ARBA" id="ARBA00022840"/>
    </source>
</evidence>
<keyword evidence="8 10" id="KW-0067">ATP-binding</keyword>
<comment type="catalytic activity">
    <reaction evidence="10">
        <text>ATP + H2O = ADP + phosphate + H(+)</text>
        <dbReference type="Rhea" id="RHEA:13065"/>
        <dbReference type="ChEBI" id="CHEBI:15377"/>
        <dbReference type="ChEBI" id="CHEBI:15378"/>
        <dbReference type="ChEBI" id="CHEBI:30616"/>
        <dbReference type="ChEBI" id="CHEBI:43474"/>
        <dbReference type="ChEBI" id="CHEBI:456216"/>
    </reaction>
</comment>
<dbReference type="GO" id="GO:0005634">
    <property type="term" value="C:nucleus"/>
    <property type="evidence" value="ECO:0007669"/>
    <property type="project" value="UniProtKB-SubCell"/>
</dbReference>
<evidence type="ECO:0000256" key="9">
    <source>
        <dbReference type="ARBA" id="ARBA00023242"/>
    </source>
</evidence>
<name>A0A3A2ZG24_9EURO</name>
<dbReference type="AlphaFoldDB" id="A0A3A2ZG24"/>
<evidence type="ECO:0000256" key="6">
    <source>
        <dbReference type="ARBA" id="ARBA00022741"/>
    </source>
</evidence>
<keyword evidence="6 10" id="KW-0547">Nucleotide-binding</keyword>
<dbReference type="OrthoDB" id="10251185at2759"/>
<feature type="binding site" evidence="10">
    <location>
        <position position="16"/>
    </location>
    <ligand>
        <name>ATP</name>
        <dbReference type="ChEBI" id="CHEBI:30616"/>
    </ligand>
</feature>
<feature type="binding site" evidence="10">
    <location>
        <position position="17"/>
    </location>
    <ligand>
        <name>ATP</name>
        <dbReference type="ChEBI" id="CHEBI:30616"/>
    </ligand>
</feature>
<dbReference type="GO" id="GO:0016887">
    <property type="term" value="F:ATP hydrolysis activity"/>
    <property type="evidence" value="ECO:0007669"/>
    <property type="project" value="UniProtKB-UniRule"/>
</dbReference>
<feature type="binding site" evidence="10">
    <location>
        <position position="111"/>
    </location>
    <ligand>
        <name>ATP</name>
        <dbReference type="ChEBI" id="CHEBI:30616"/>
    </ligand>
</feature>
<reference evidence="12" key="1">
    <citation type="submission" date="2017-02" db="EMBL/GenBank/DDBJ databases">
        <authorList>
            <person name="Tafer H."/>
            <person name="Lopandic K."/>
        </authorList>
    </citation>
    <scope>NUCLEOTIDE SEQUENCE [LARGE SCALE GENOMIC DNA]</scope>
    <source>
        <strain evidence="12">CBS 366.77</strain>
    </source>
</reference>
<dbReference type="GO" id="GO:0004017">
    <property type="term" value="F:AMP kinase activity"/>
    <property type="evidence" value="ECO:0007669"/>
    <property type="project" value="UniProtKB-UniRule"/>
</dbReference>
<feature type="binding site" evidence="10">
    <location>
        <position position="14"/>
    </location>
    <ligand>
        <name>ATP</name>
        <dbReference type="ChEBI" id="CHEBI:30616"/>
    </ligand>
</feature>
<dbReference type="Pfam" id="PF13238">
    <property type="entry name" value="AAA_18"/>
    <property type="match status" value="1"/>
</dbReference>
<feature type="binding site" evidence="10">
    <location>
        <position position="18"/>
    </location>
    <ligand>
        <name>ATP</name>
        <dbReference type="ChEBI" id="CHEBI:30616"/>
    </ligand>
</feature>
<comment type="subunit">
    <text evidence="10">Interacts with small ribosomal subunit protein uS11. Not a structural component of 43S pre-ribosomes, but transiently interacts with them by binding to uS11.</text>
</comment>
<accession>A0A3A2ZG24</accession>
<dbReference type="GO" id="GO:0005737">
    <property type="term" value="C:cytoplasm"/>
    <property type="evidence" value="ECO:0007669"/>
    <property type="project" value="UniProtKB-SubCell"/>
</dbReference>
<dbReference type="STRING" id="2070753.A0A3A2ZG24"/>
<keyword evidence="3 10" id="KW-0690">Ribosome biogenesis</keyword>
<evidence type="ECO:0000256" key="4">
    <source>
        <dbReference type="ARBA" id="ARBA00022552"/>
    </source>
</evidence>
<dbReference type="PANTHER" id="PTHR12595">
    <property type="entry name" value="POS9-ACTIVATING FACTOR FAP7-RELATED"/>
    <property type="match status" value="1"/>
</dbReference>
<dbReference type="InterPro" id="IPR020618">
    <property type="entry name" value="Adenyl_kinase_AK6"/>
</dbReference>
<proteinExistence type="inferred from homology"/>
<comment type="function">
    <text evidence="10">Broad-specificity nucleoside monophosphate (NMP) kinase that catalyzes the reversible transfer of the terminal phosphate group between nucleoside triphosphates and monophosphates. Has also ATPase activity. Involved in the late cytoplasmic maturation steps of the 40S ribosomal particles, specifically 18S rRNA maturation. While NMP activity is not required for ribosome maturation, ATPase activity is. Associates transiently with small ribosomal subunit protein uS11. ATP hydrolysis breaks the interaction with uS11. May temporarily remove uS11 from the ribosome to enable a conformational change of the ribosomal RNA that is needed for the final maturation step of the small ribosomal subunit. Its NMP activity may have a role in nuclear energy homeostasis.</text>
</comment>
<dbReference type="InterPro" id="IPR027417">
    <property type="entry name" value="P-loop_NTPase"/>
</dbReference>
<dbReference type="SUPFAM" id="SSF52540">
    <property type="entry name" value="P-loop containing nucleoside triphosphate hydrolases"/>
    <property type="match status" value="1"/>
</dbReference>
<feature type="region of interest" description="LID" evidence="10">
    <location>
        <begin position="110"/>
        <end position="120"/>
    </location>
</feature>
<feature type="region of interest" description="NMPbind" evidence="10">
    <location>
        <begin position="34"/>
        <end position="57"/>
    </location>
</feature>
<dbReference type="GO" id="GO:0005524">
    <property type="term" value="F:ATP binding"/>
    <property type="evidence" value="ECO:0007669"/>
    <property type="project" value="UniProtKB-KW"/>
</dbReference>
<evidence type="ECO:0000256" key="7">
    <source>
        <dbReference type="ARBA" id="ARBA00022777"/>
    </source>
</evidence>
<keyword evidence="2 10" id="KW-0963">Cytoplasm</keyword>
<dbReference type="EMBL" id="MVGC01000184">
    <property type="protein sequence ID" value="RJE22139.1"/>
    <property type="molecule type" value="Genomic_DNA"/>
</dbReference>
<dbReference type="Proteomes" id="UP000266188">
    <property type="component" value="Unassembled WGS sequence"/>
</dbReference>
<gene>
    <name evidence="11" type="ORF">PHISCL_05536</name>
</gene>
<evidence type="ECO:0000313" key="11">
    <source>
        <dbReference type="EMBL" id="RJE22139.1"/>
    </source>
</evidence>
<dbReference type="FunFam" id="3.40.50.300:FF:000372">
    <property type="entry name" value="Adenylate kinase isoenzyme 6 homolog"/>
    <property type="match status" value="1"/>
</dbReference>
<organism evidence="11 12">
    <name type="scientific">Aspergillus sclerotialis</name>
    <dbReference type="NCBI Taxonomy" id="2070753"/>
    <lineage>
        <taxon>Eukaryota</taxon>
        <taxon>Fungi</taxon>
        <taxon>Dikarya</taxon>
        <taxon>Ascomycota</taxon>
        <taxon>Pezizomycotina</taxon>
        <taxon>Eurotiomycetes</taxon>
        <taxon>Eurotiomycetidae</taxon>
        <taxon>Eurotiales</taxon>
        <taxon>Aspergillaceae</taxon>
        <taxon>Aspergillus</taxon>
        <taxon>Aspergillus subgen. Polypaecilum</taxon>
    </lineage>
</organism>
<dbReference type="HAMAP" id="MF_00039">
    <property type="entry name" value="Adenylate_kinase_AK6"/>
    <property type="match status" value="1"/>
</dbReference>
<evidence type="ECO:0000256" key="2">
    <source>
        <dbReference type="ARBA" id="ARBA00022490"/>
    </source>
</evidence>
<dbReference type="Gene3D" id="3.40.50.300">
    <property type="entry name" value="P-loop containing nucleotide triphosphate hydrolases"/>
    <property type="match status" value="1"/>
</dbReference>
<comment type="subcellular location">
    <subcellularLocation>
        <location evidence="10">Cytoplasm</location>
    </subcellularLocation>
    <subcellularLocation>
        <location evidence="10">Nucleus</location>
    </subcellularLocation>
</comment>
<protein>
    <recommendedName>
        <fullName evidence="10">Adenylate kinase isoenzyme 6 homolog</fullName>
        <shortName evidence="10">AK6</shortName>
        <ecNumber evidence="10">2.7.4.3</ecNumber>
    </recommendedName>
    <alternativeName>
        <fullName evidence="10">Dual activity adenylate kinase/ATPase</fullName>
        <shortName evidence="10">AK/ATPase</shortName>
    </alternativeName>
</protein>
<evidence type="ECO:0000256" key="10">
    <source>
        <dbReference type="HAMAP-Rule" id="MF_03173"/>
    </source>
</evidence>
<keyword evidence="5 10" id="KW-0808">Transferase</keyword>
<comment type="caution">
    <text evidence="11">The sequence shown here is derived from an EMBL/GenBank/DDBJ whole genome shotgun (WGS) entry which is preliminary data.</text>
</comment>
<comment type="catalytic activity">
    <reaction evidence="1 10">
        <text>AMP + ATP = 2 ADP</text>
        <dbReference type="Rhea" id="RHEA:12973"/>
        <dbReference type="ChEBI" id="CHEBI:30616"/>
        <dbReference type="ChEBI" id="CHEBI:456215"/>
        <dbReference type="ChEBI" id="CHEBI:456216"/>
        <dbReference type="EC" id="2.7.4.3"/>
    </reaction>
</comment>
<keyword evidence="12" id="KW-1185">Reference proteome</keyword>
<evidence type="ECO:0000256" key="5">
    <source>
        <dbReference type="ARBA" id="ARBA00022679"/>
    </source>
</evidence>
<keyword evidence="4 10" id="KW-0698">rRNA processing</keyword>
<evidence type="ECO:0000313" key="12">
    <source>
        <dbReference type="Proteomes" id="UP000266188"/>
    </source>
</evidence>
<dbReference type="GO" id="GO:0006364">
    <property type="term" value="P:rRNA processing"/>
    <property type="evidence" value="ECO:0007669"/>
    <property type="project" value="UniProtKB-KW"/>
</dbReference>
<dbReference type="GO" id="GO:0042274">
    <property type="term" value="P:ribosomal small subunit biogenesis"/>
    <property type="evidence" value="ECO:0007669"/>
    <property type="project" value="UniProtKB-UniRule"/>
</dbReference>
<feature type="binding site" evidence="10">
    <location>
        <position position="150"/>
    </location>
    <ligand>
        <name>ATP</name>
        <dbReference type="ChEBI" id="CHEBI:30616"/>
    </ligand>
</feature>
<evidence type="ECO:0000256" key="3">
    <source>
        <dbReference type="ARBA" id="ARBA00022517"/>
    </source>
</evidence>
<comment type="similarity">
    <text evidence="10">Belongs to the adenylate kinase family. AK6 subfamily.</text>
</comment>
<sequence length="178" mass="20177">MRTAPNIIITGTPGVGKTVHCEQLAQDTGLRHLSINKVAKDRDCFESYDDELGSWVIDEDKLLDAIEDQVLQGGYLIDWHACDLFPKSWIDLVVVLRCPATDVFHDRLAGRGYHETKLQENVDAEIFGVLLEEAKEAFDEEIVVELNSEKDDEVESNCERIATWVESWKKNQAENADD</sequence>